<dbReference type="STRING" id="4577.A0A1D6KGE6"/>
<proteinExistence type="predicted"/>
<keyword evidence="3" id="KW-0238">DNA-binding</keyword>
<dbReference type="PANTHER" id="PTHR12632">
    <property type="entry name" value="TRANSCRIPTION FACTOR NF-Y ALPHA-RELATED"/>
    <property type="match status" value="1"/>
</dbReference>
<organism evidence="6">
    <name type="scientific">Zea mays</name>
    <name type="common">Maize</name>
    <dbReference type="NCBI Taxonomy" id="4577"/>
    <lineage>
        <taxon>Eukaryota</taxon>
        <taxon>Viridiplantae</taxon>
        <taxon>Streptophyta</taxon>
        <taxon>Embryophyta</taxon>
        <taxon>Tracheophyta</taxon>
        <taxon>Spermatophyta</taxon>
        <taxon>Magnoliopsida</taxon>
        <taxon>Liliopsida</taxon>
        <taxon>Poales</taxon>
        <taxon>Poaceae</taxon>
        <taxon>PACMAD clade</taxon>
        <taxon>Panicoideae</taxon>
        <taxon>Andropogonodae</taxon>
        <taxon>Andropogoneae</taxon>
        <taxon>Tripsacinae</taxon>
        <taxon>Zea</taxon>
    </lineage>
</organism>
<dbReference type="GO" id="GO:0003677">
    <property type="term" value="F:DNA binding"/>
    <property type="evidence" value="ECO:0007669"/>
    <property type="project" value="UniProtKB-KW"/>
</dbReference>
<dbReference type="InParanoid" id="A0A1D6KGE6"/>
<dbReference type="EMBL" id="CM007647">
    <property type="protein sequence ID" value="ONM02155.1"/>
    <property type="molecule type" value="Genomic_DNA"/>
</dbReference>
<accession>A0A1D6KGE6</accession>
<evidence type="ECO:0000256" key="3">
    <source>
        <dbReference type="ARBA" id="ARBA00023125"/>
    </source>
</evidence>
<evidence type="ECO:0008006" key="7">
    <source>
        <dbReference type="Google" id="ProtNLM"/>
    </source>
</evidence>
<dbReference type="InterPro" id="IPR001289">
    <property type="entry name" value="NFYA"/>
</dbReference>
<dbReference type="GO" id="GO:0003700">
    <property type="term" value="F:DNA-binding transcription factor activity"/>
    <property type="evidence" value="ECO:0007669"/>
    <property type="project" value="InterPro"/>
</dbReference>
<dbReference type="GO" id="GO:0005634">
    <property type="term" value="C:nucleus"/>
    <property type="evidence" value="ECO:0007669"/>
    <property type="project" value="UniProtKB-SubCell"/>
</dbReference>
<sequence length="403" mass="42956">MLGPGRSATALLFLAATAGDVKFVMDRPRAGQAAERTWAQGTGRACGGNTTKASECSTPAILNMSDDNGPSEMGVGQPMVVGRKLLPPIVPGGEPIFVCEKQYAAILRLRERRLRAKEARERRLLQAKKNRPRGPNGRFVMIKDNQEEPNGGSMVECNPAPGDSHQHLITTSGYQQVTTGGSEAQSSIPLGFYWYVFTTSEGGQSSTPAGMGFYYPFNTTNGGENVGGVASGSEVPSSNAPSGFFWPLIMASSEENNGEVTYGSMVPISNPAGYFCWPVAVTNEHGEDTGESADGGEAPISNPAGDFCSWPVVATNDDEENVGEVAYNSVLNLESPDHTDLLRIMMGNRYSTDEASEQFQNVARLQAPGFTALLTVMNNAGYGPAADCGPHDAHKVMTRLEGW</sequence>
<keyword evidence="4" id="KW-0804">Transcription</keyword>
<evidence type="ECO:0000256" key="2">
    <source>
        <dbReference type="ARBA" id="ARBA00023015"/>
    </source>
</evidence>
<evidence type="ECO:0000256" key="1">
    <source>
        <dbReference type="ARBA" id="ARBA00004123"/>
    </source>
</evidence>
<keyword evidence="5" id="KW-0539">Nucleus</keyword>
<evidence type="ECO:0000256" key="4">
    <source>
        <dbReference type="ARBA" id="ARBA00023163"/>
    </source>
</evidence>
<comment type="subcellular location">
    <subcellularLocation>
        <location evidence="1">Nucleus</location>
    </subcellularLocation>
</comment>
<dbReference type="OMA" id="QPMVVGR"/>
<evidence type="ECO:0000256" key="5">
    <source>
        <dbReference type="ARBA" id="ARBA00023242"/>
    </source>
</evidence>
<protein>
    <recommendedName>
        <fullName evidence="7">Nuclear transcription factor Y subunit</fullName>
    </recommendedName>
</protein>
<evidence type="ECO:0000313" key="6">
    <source>
        <dbReference type="EMBL" id="ONM02155.1"/>
    </source>
</evidence>
<keyword evidence="2" id="KW-0805">Transcription regulation</keyword>
<dbReference type="ExpressionAtlas" id="A0A1D6KGE6">
    <property type="expression patterns" value="baseline and differential"/>
</dbReference>
<gene>
    <name evidence="6" type="ORF">ZEAMMB73_Zm00001d031091</name>
</gene>
<reference evidence="6" key="1">
    <citation type="submission" date="2015-12" db="EMBL/GenBank/DDBJ databases">
        <title>Update maize B73 reference genome by single molecule sequencing technologies.</title>
        <authorList>
            <consortium name="Maize Genome Sequencing Project"/>
            <person name="Ware D."/>
        </authorList>
    </citation>
    <scope>NUCLEOTIDE SEQUENCE [LARGE SCALE GENOMIC DNA]</scope>
    <source>
        <tissue evidence="6">Seedling</tissue>
    </source>
</reference>
<dbReference type="AlphaFoldDB" id="A0A1D6KGE6"/>
<dbReference type="eggNOG" id="ENOG502R42W">
    <property type="taxonomic scope" value="Eukaryota"/>
</dbReference>
<name>A0A1D6KGE6_MAIZE</name>